<keyword evidence="2" id="KW-1185">Reference proteome</keyword>
<comment type="caution">
    <text evidence="1">The sequence shown here is derived from an EMBL/GenBank/DDBJ whole genome shotgun (WGS) entry which is preliminary data.</text>
</comment>
<name>A0ABP8DCR8_9ACTN</name>
<evidence type="ECO:0000313" key="1">
    <source>
        <dbReference type="EMBL" id="GAA4252804.1"/>
    </source>
</evidence>
<dbReference type="Pfam" id="PF14433">
    <property type="entry name" value="SUKH-3"/>
    <property type="match status" value="1"/>
</dbReference>
<dbReference type="Proteomes" id="UP001500620">
    <property type="component" value="Unassembled WGS sequence"/>
</dbReference>
<reference evidence="2" key="1">
    <citation type="journal article" date="2019" name="Int. J. Syst. Evol. Microbiol.">
        <title>The Global Catalogue of Microorganisms (GCM) 10K type strain sequencing project: providing services to taxonomists for standard genome sequencing and annotation.</title>
        <authorList>
            <consortium name="The Broad Institute Genomics Platform"/>
            <consortium name="The Broad Institute Genome Sequencing Center for Infectious Disease"/>
            <person name="Wu L."/>
            <person name="Ma J."/>
        </authorList>
    </citation>
    <scope>NUCLEOTIDE SEQUENCE [LARGE SCALE GENOMIC DNA]</scope>
    <source>
        <strain evidence="2">JCM 17441</strain>
    </source>
</reference>
<evidence type="ECO:0000313" key="2">
    <source>
        <dbReference type="Proteomes" id="UP001500620"/>
    </source>
</evidence>
<accession>A0ABP8DCR8</accession>
<gene>
    <name evidence="1" type="ORF">GCM10022255_051060</name>
</gene>
<dbReference type="InterPro" id="IPR025850">
    <property type="entry name" value="SUKH-3"/>
</dbReference>
<organism evidence="1 2">
    <name type="scientific">Dactylosporangium darangshiense</name>
    <dbReference type="NCBI Taxonomy" id="579108"/>
    <lineage>
        <taxon>Bacteria</taxon>
        <taxon>Bacillati</taxon>
        <taxon>Actinomycetota</taxon>
        <taxon>Actinomycetes</taxon>
        <taxon>Micromonosporales</taxon>
        <taxon>Micromonosporaceae</taxon>
        <taxon>Dactylosporangium</taxon>
    </lineage>
</organism>
<sequence length="356" mass="39907">MVSDPEVDERGRPGRWVLTEKPPVVRLAPVEEPGEMDGFRLARVFSTPLEDGRPRVDPARGRMTDVDERRRVLDYLESATVITDFGTRSGDLLEPRRINAIPDVFRTDGRWIWHDSVAYYLRWHLVPPEPDFLGHIMAEDYRVRPADARTVAAAVSAATKADAIYTARRDRWLVEQRLTADPSRFPQELQQRLFAIGWRPDRDVSDEVERWLERELPELRETHRRIGQFAPLEPFDAARKVFAEFGGLQSRDSAGGVTSARVPFVIFPPPPGDGRSLLSDPFSVMYLGSRLGLPVFQLGYIEDGSALLVIAEDGSVHLTGAVERFVGETFDAAIAALMNGDLPEEPDPYGPGGTYA</sequence>
<protein>
    <submittedName>
        <fullName evidence="1">Uncharacterized protein</fullName>
    </submittedName>
</protein>
<dbReference type="EMBL" id="BAABAT010000014">
    <property type="protein sequence ID" value="GAA4252804.1"/>
    <property type="molecule type" value="Genomic_DNA"/>
</dbReference>
<proteinExistence type="predicted"/>